<keyword evidence="1" id="KW-0472">Membrane</keyword>
<name>A0ABS6U2Z9_9PSEU</name>
<keyword evidence="1" id="KW-0812">Transmembrane</keyword>
<gene>
    <name evidence="2" type="ORF">I4I82_02745</name>
</gene>
<dbReference type="InterPro" id="IPR046151">
    <property type="entry name" value="DUF6153"/>
</dbReference>
<sequence length="133" mass="13939">MATNPAASAVHRALLLAALTAVLLVGLIGMHHVSVLSDAQPPMSTVSEPAVPLGHDDGDLTSERQDDHGTALLHLCLAVLTAFGTVLAVLVAWPARRSVAWPTIRRGSRPRTSPRAPPPTAPARLALLCVLRT</sequence>
<evidence type="ECO:0008006" key="4">
    <source>
        <dbReference type="Google" id="ProtNLM"/>
    </source>
</evidence>
<keyword evidence="3" id="KW-1185">Reference proteome</keyword>
<keyword evidence="1" id="KW-1133">Transmembrane helix</keyword>
<evidence type="ECO:0000256" key="1">
    <source>
        <dbReference type="SAM" id="Phobius"/>
    </source>
</evidence>
<evidence type="ECO:0000313" key="2">
    <source>
        <dbReference type="EMBL" id="MBW0126609.1"/>
    </source>
</evidence>
<reference evidence="2 3" key="1">
    <citation type="submission" date="2020-11" db="EMBL/GenBank/DDBJ databases">
        <title>Pseudonocardia abyssalis sp. nov. and Pseudonocardia oceani sp. nov., description and phylogenomic analysis of two novel actinomycetes isolated from the deep Southern Ocean.</title>
        <authorList>
            <person name="Parra J."/>
        </authorList>
    </citation>
    <scope>NUCLEOTIDE SEQUENCE [LARGE SCALE GENOMIC DNA]</scope>
    <source>
        <strain evidence="3">KRD185</strain>
    </source>
</reference>
<organism evidence="2 3">
    <name type="scientific">Pseudonocardia oceani</name>
    <dbReference type="NCBI Taxonomy" id="2792013"/>
    <lineage>
        <taxon>Bacteria</taxon>
        <taxon>Bacillati</taxon>
        <taxon>Actinomycetota</taxon>
        <taxon>Actinomycetes</taxon>
        <taxon>Pseudonocardiales</taxon>
        <taxon>Pseudonocardiaceae</taxon>
        <taxon>Pseudonocardia</taxon>
    </lineage>
</organism>
<accession>A0ABS6U2Z9</accession>
<dbReference type="EMBL" id="JADQDF010000001">
    <property type="protein sequence ID" value="MBW0126609.1"/>
    <property type="molecule type" value="Genomic_DNA"/>
</dbReference>
<protein>
    <recommendedName>
        <fullName evidence="4">DUF2946 domain-containing protein</fullName>
    </recommendedName>
</protein>
<proteinExistence type="predicted"/>
<evidence type="ECO:0000313" key="3">
    <source>
        <dbReference type="Proteomes" id="UP000694300"/>
    </source>
</evidence>
<comment type="caution">
    <text evidence="2">The sequence shown here is derived from an EMBL/GenBank/DDBJ whole genome shotgun (WGS) entry which is preliminary data.</text>
</comment>
<dbReference type="Pfam" id="PF19650">
    <property type="entry name" value="DUF6153"/>
    <property type="match status" value="1"/>
</dbReference>
<feature type="transmembrane region" description="Helical" evidence="1">
    <location>
        <begin position="71"/>
        <end position="95"/>
    </location>
</feature>
<dbReference type="Proteomes" id="UP000694300">
    <property type="component" value="Unassembled WGS sequence"/>
</dbReference>
<dbReference type="RefSeq" id="WP_218595132.1">
    <property type="nucleotide sequence ID" value="NZ_JADQDE010000018.1"/>
</dbReference>